<organism evidence="7">
    <name type="scientific">Achlya hypogyna</name>
    <name type="common">Oomycete</name>
    <name type="synonym">Protoachlya hypogyna</name>
    <dbReference type="NCBI Taxonomy" id="1202772"/>
    <lineage>
        <taxon>Eukaryota</taxon>
        <taxon>Sar</taxon>
        <taxon>Stramenopiles</taxon>
        <taxon>Oomycota</taxon>
        <taxon>Saprolegniomycetes</taxon>
        <taxon>Saprolegniales</taxon>
        <taxon>Achlyaceae</taxon>
        <taxon>Achlya</taxon>
    </lineage>
</organism>
<feature type="compositionally biased region" description="Polar residues" evidence="4">
    <location>
        <begin position="251"/>
        <end position="264"/>
    </location>
</feature>
<keyword evidence="1" id="KW-0646">Protease inhibitor</keyword>
<evidence type="ECO:0000313" key="9">
    <source>
        <dbReference type="Proteomes" id="UP000243579"/>
    </source>
</evidence>
<reference evidence="7 9" key="1">
    <citation type="journal article" date="2014" name="Genome Biol. Evol.">
        <title>The secreted proteins of Achlya hypogyna and Thraustotheca clavata identify the ancestral oomycete secretome and reveal gene acquisitions by horizontal gene transfer.</title>
        <authorList>
            <person name="Misner I."/>
            <person name="Blouin N."/>
            <person name="Leonard G."/>
            <person name="Richards T.A."/>
            <person name="Lane C.E."/>
        </authorList>
    </citation>
    <scope>NUCLEOTIDE SEQUENCE</scope>
    <source>
        <strain evidence="7 9">ATCC 48635</strain>
    </source>
</reference>
<dbReference type="InterPro" id="IPR050653">
    <property type="entry name" value="Prot_Inhib_GrowthFact_Antg"/>
</dbReference>
<feature type="signal peptide" evidence="5">
    <location>
        <begin position="1"/>
        <end position="18"/>
    </location>
</feature>
<dbReference type="SMART" id="SM00280">
    <property type="entry name" value="KAZAL"/>
    <property type="match status" value="2"/>
</dbReference>
<evidence type="ECO:0000256" key="4">
    <source>
        <dbReference type="SAM" id="MobiDB-lite"/>
    </source>
</evidence>
<dbReference type="STRING" id="1202772.A0A0A7CNC2"/>
<evidence type="ECO:0000256" key="3">
    <source>
        <dbReference type="ARBA" id="ARBA00023157"/>
    </source>
</evidence>
<dbReference type="PANTHER" id="PTHR10913:SF45">
    <property type="entry name" value="FOLLISTATIN, ISOFORM A-RELATED"/>
    <property type="match status" value="1"/>
</dbReference>
<dbReference type="GO" id="GO:0005576">
    <property type="term" value="C:extracellular region"/>
    <property type="evidence" value="ECO:0007669"/>
    <property type="project" value="TreeGrafter"/>
</dbReference>
<sequence length="286" mass="30121">MKLLSLIFVGLGAVVVDTTSLQTATCVANCPPIKQTYCALETPTATTMVNKYTSQCNCLLNKCKNKKVQCLSATTTTCDSTCTRKIAKCKPNEIKPVCGSNGVTYDNLCFLKAARCLKPEIQFIAPGKCPKKMTTCGIAKCPLTKAKVCASMDGGKTQLKYQNQCFLDAATCVNPLIKKIAACKGRRMLHAAAANATLIVDEADSDLDDDVGSIEIPEGDEDDFLIIDDLMDATTTVPTNGTDTPTNGSTVVTPATSTGAPSKTKSSASMANAGFVVASTFALLLL</sequence>
<feature type="compositionally biased region" description="Low complexity" evidence="4">
    <location>
        <begin position="238"/>
        <end position="250"/>
    </location>
</feature>
<dbReference type="InterPro" id="IPR002350">
    <property type="entry name" value="Kazal_dom"/>
</dbReference>
<dbReference type="InterPro" id="IPR036058">
    <property type="entry name" value="Kazal_dom_sf"/>
</dbReference>
<dbReference type="EMBL" id="JNBR01000563">
    <property type="protein sequence ID" value="OQR90980.1"/>
    <property type="molecule type" value="Genomic_DNA"/>
</dbReference>
<keyword evidence="2" id="KW-0722">Serine protease inhibitor</keyword>
<keyword evidence="5" id="KW-0732">Signal</keyword>
<dbReference type="EMBL" id="KM038527">
    <property type="protein sequence ID" value="AIG55988.1"/>
    <property type="molecule type" value="Genomic_DNA"/>
</dbReference>
<evidence type="ECO:0000313" key="7">
    <source>
        <dbReference type="EMBL" id="AIG55988.1"/>
    </source>
</evidence>
<keyword evidence="3" id="KW-1015">Disulfide bond</keyword>
<evidence type="ECO:0000259" key="6">
    <source>
        <dbReference type="PROSITE" id="PS51465"/>
    </source>
</evidence>
<name>A0A0A7CNC2_ACHHY</name>
<dbReference type="CDD" id="cd00104">
    <property type="entry name" value="KAZAL_FS"/>
    <property type="match status" value="1"/>
</dbReference>
<evidence type="ECO:0000256" key="1">
    <source>
        <dbReference type="ARBA" id="ARBA00022690"/>
    </source>
</evidence>
<evidence type="ECO:0000256" key="2">
    <source>
        <dbReference type="ARBA" id="ARBA00022900"/>
    </source>
</evidence>
<gene>
    <name evidence="8" type="ORF">ACHHYP_05091</name>
</gene>
<dbReference type="AlphaFoldDB" id="A0A0A7CNC2"/>
<feature type="domain" description="Kazal-like" evidence="6">
    <location>
        <begin position="79"/>
        <end position="131"/>
    </location>
</feature>
<dbReference type="PROSITE" id="PS51465">
    <property type="entry name" value="KAZAL_2"/>
    <property type="match status" value="1"/>
</dbReference>
<feature type="region of interest" description="Disordered" evidence="4">
    <location>
        <begin position="238"/>
        <end position="264"/>
    </location>
</feature>
<dbReference type="SUPFAM" id="SSF100895">
    <property type="entry name" value="Kazal-type serine protease inhibitors"/>
    <property type="match status" value="1"/>
</dbReference>
<feature type="chain" id="PRO_5002038137" evidence="5">
    <location>
        <begin position="19"/>
        <end position="286"/>
    </location>
</feature>
<dbReference type="Proteomes" id="UP000243579">
    <property type="component" value="Unassembled WGS sequence"/>
</dbReference>
<proteinExistence type="predicted"/>
<evidence type="ECO:0000256" key="5">
    <source>
        <dbReference type="SAM" id="SignalP"/>
    </source>
</evidence>
<dbReference type="Gene3D" id="3.30.60.30">
    <property type="match status" value="2"/>
</dbReference>
<dbReference type="PANTHER" id="PTHR10913">
    <property type="entry name" value="FOLLISTATIN-RELATED"/>
    <property type="match status" value="1"/>
</dbReference>
<dbReference type="Pfam" id="PF07648">
    <property type="entry name" value="Kazal_2"/>
    <property type="match status" value="1"/>
</dbReference>
<accession>A0A0A7CNC2</accession>
<dbReference type="OrthoDB" id="126772at2759"/>
<keyword evidence="9" id="KW-1185">Reference proteome</keyword>
<protein>
    <submittedName>
        <fullName evidence="7">Secreted protein</fullName>
    </submittedName>
</protein>
<evidence type="ECO:0000313" key="8">
    <source>
        <dbReference type="EMBL" id="OQR90980.1"/>
    </source>
</evidence>